<dbReference type="GO" id="GO:0006508">
    <property type="term" value="P:proteolysis"/>
    <property type="evidence" value="ECO:0007669"/>
    <property type="project" value="UniProtKB-KW"/>
</dbReference>
<sequence length="362" mass="38689">MPPFAGIFIMIGILGLLIAVHELGHFLAARLQGIHVNRFSIGFGPVLWKYQGEQTEYALRSIPLGGYVGFPDEDPESSIPLTDPDLMRNRPVLDRAIVISAGVIANMILAYVLLVAEVGIVGVPGGVQYQPGVLIAQVATDVSSVAANAGIQSRDIVLAVDGQPLGQAEAARDSLMKSIQDNDGQPIQLHIKRQDQELDISIIPERTDEGLARIGVQLAPNGRLVRRPIQHVGELFGTAAQEFQKIVGFMAHTLSELVGNFRESASQVAGPVGIVAIGADMARTDMSSLFQFAAVISVNLAFINILPLPALDGGQLAFLLLEGLRGKPLPNKIQEGVMQVSLFLLLGLGVFMIVLDTAKLMT</sequence>
<dbReference type="SUPFAM" id="SSF50156">
    <property type="entry name" value="PDZ domain-like"/>
    <property type="match status" value="1"/>
</dbReference>
<dbReference type="PANTHER" id="PTHR42837:SF2">
    <property type="entry name" value="MEMBRANE METALLOPROTEASE ARASP2, CHLOROPLASTIC-RELATED"/>
    <property type="match status" value="1"/>
</dbReference>
<accession>B0CAH8</accession>
<feature type="domain" description="PDZ" evidence="12">
    <location>
        <begin position="116"/>
        <end position="195"/>
    </location>
</feature>
<dbReference type="AlphaFoldDB" id="B0CAH8"/>
<evidence type="ECO:0000313" key="14">
    <source>
        <dbReference type="Proteomes" id="UP000000268"/>
    </source>
</evidence>
<feature type="transmembrane region" description="Helical" evidence="11">
    <location>
        <begin position="6"/>
        <end position="28"/>
    </location>
</feature>
<organism evidence="13 14">
    <name type="scientific">Acaryochloris marina (strain MBIC 11017)</name>
    <dbReference type="NCBI Taxonomy" id="329726"/>
    <lineage>
        <taxon>Bacteria</taxon>
        <taxon>Bacillati</taxon>
        <taxon>Cyanobacteriota</taxon>
        <taxon>Cyanophyceae</taxon>
        <taxon>Acaryochloridales</taxon>
        <taxon>Acaryochloridaceae</taxon>
        <taxon>Acaryochloris</taxon>
    </lineage>
</organism>
<feature type="transmembrane region" description="Helical" evidence="11">
    <location>
        <begin position="96"/>
        <end position="116"/>
    </location>
</feature>
<dbReference type="HOGENOM" id="CLU_025778_1_1_3"/>
<keyword evidence="9 11" id="KW-0482">Metalloprotease</keyword>
<evidence type="ECO:0000256" key="1">
    <source>
        <dbReference type="ARBA" id="ARBA00001947"/>
    </source>
</evidence>
<evidence type="ECO:0000313" key="13">
    <source>
        <dbReference type="EMBL" id="ABW29044.1"/>
    </source>
</evidence>
<dbReference type="EMBL" id="CP000828">
    <property type="protein sequence ID" value="ABW29044.1"/>
    <property type="molecule type" value="Genomic_DNA"/>
</dbReference>
<keyword evidence="11" id="KW-0479">Metal-binding</keyword>
<dbReference type="STRING" id="329726.AM1_4063"/>
<dbReference type="GO" id="GO:0046872">
    <property type="term" value="F:metal ion binding"/>
    <property type="evidence" value="ECO:0007669"/>
    <property type="project" value="UniProtKB-KW"/>
</dbReference>
<protein>
    <recommendedName>
        <fullName evidence="11">Zinc metalloprotease</fullName>
        <ecNumber evidence="11">3.4.24.-</ecNumber>
    </recommendedName>
</protein>
<keyword evidence="14" id="KW-1185">Reference proteome</keyword>
<dbReference type="Pfam" id="PF02163">
    <property type="entry name" value="Peptidase_M50"/>
    <property type="match status" value="1"/>
</dbReference>
<dbReference type="SMART" id="SM00228">
    <property type="entry name" value="PDZ"/>
    <property type="match status" value="1"/>
</dbReference>
<comment type="subcellular location">
    <subcellularLocation>
        <location evidence="2">Membrane</location>
        <topology evidence="2">Multi-pass membrane protein</topology>
    </subcellularLocation>
</comment>
<comment type="similarity">
    <text evidence="3 11">Belongs to the peptidase M50B family.</text>
</comment>
<keyword evidence="8 11" id="KW-1133">Transmembrane helix</keyword>
<dbReference type="PANTHER" id="PTHR42837">
    <property type="entry name" value="REGULATOR OF SIGMA-E PROTEASE RSEP"/>
    <property type="match status" value="1"/>
</dbReference>
<dbReference type="RefSeq" id="WP_012164395.1">
    <property type="nucleotide sequence ID" value="NC_009925.1"/>
</dbReference>
<evidence type="ECO:0000256" key="6">
    <source>
        <dbReference type="ARBA" id="ARBA00022801"/>
    </source>
</evidence>
<dbReference type="InterPro" id="IPR036034">
    <property type="entry name" value="PDZ_sf"/>
</dbReference>
<dbReference type="GO" id="GO:0016020">
    <property type="term" value="C:membrane"/>
    <property type="evidence" value="ECO:0007669"/>
    <property type="project" value="UniProtKB-SubCell"/>
</dbReference>
<evidence type="ECO:0000256" key="4">
    <source>
        <dbReference type="ARBA" id="ARBA00022670"/>
    </source>
</evidence>
<dbReference type="KEGG" id="amr:AM1_4063"/>
<proteinExistence type="inferred from homology"/>
<dbReference type="NCBIfam" id="TIGR00054">
    <property type="entry name" value="RIP metalloprotease RseP"/>
    <property type="match status" value="2"/>
</dbReference>
<keyword evidence="7 11" id="KW-0862">Zinc</keyword>
<dbReference type="Proteomes" id="UP000000268">
    <property type="component" value="Chromosome"/>
</dbReference>
<evidence type="ECO:0000259" key="12">
    <source>
        <dbReference type="SMART" id="SM00228"/>
    </source>
</evidence>
<evidence type="ECO:0000256" key="11">
    <source>
        <dbReference type="RuleBase" id="RU362031"/>
    </source>
</evidence>
<keyword evidence="6 11" id="KW-0378">Hydrolase</keyword>
<dbReference type="InterPro" id="IPR001478">
    <property type="entry name" value="PDZ"/>
</dbReference>
<dbReference type="eggNOG" id="COG0750">
    <property type="taxonomic scope" value="Bacteria"/>
</dbReference>
<keyword evidence="4 13" id="KW-0645">Protease</keyword>
<keyword evidence="5 11" id="KW-0812">Transmembrane</keyword>
<dbReference type="EC" id="3.4.24.-" evidence="11"/>
<evidence type="ECO:0000256" key="2">
    <source>
        <dbReference type="ARBA" id="ARBA00004141"/>
    </source>
</evidence>
<feature type="transmembrane region" description="Helical" evidence="11">
    <location>
        <begin position="289"/>
        <end position="311"/>
    </location>
</feature>
<comment type="cofactor">
    <cofactor evidence="1 11">
        <name>Zn(2+)</name>
        <dbReference type="ChEBI" id="CHEBI:29105"/>
    </cofactor>
</comment>
<evidence type="ECO:0000256" key="7">
    <source>
        <dbReference type="ARBA" id="ARBA00022833"/>
    </source>
</evidence>
<feature type="transmembrane region" description="Helical" evidence="11">
    <location>
        <begin position="336"/>
        <end position="355"/>
    </location>
</feature>
<dbReference type="CDD" id="cd06163">
    <property type="entry name" value="S2P-M50_PDZ_RseP-like"/>
    <property type="match status" value="1"/>
</dbReference>
<evidence type="ECO:0000256" key="10">
    <source>
        <dbReference type="ARBA" id="ARBA00023136"/>
    </source>
</evidence>
<evidence type="ECO:0000256" key="3">
    <source>
        <dbReference type="ARBA" id="ARBA00007931"/>
    </source>
</evidence>
<dbReference type="Gene3D" id="2.30.42.10">
    <property type="match status" value="1"/>
</dbReference>
<reference evidence="13 14" key="1">
    <citation type="journal article" date="2008" name="Proc. Natl. Acad. Sci. U.S.A.">
        <title>Niche adaptation and genome expansion in the chlorophyll d-producing cyanobacterium Acaryochloris marina.</title>
        <authorList>
            <person name="Swingley W.D."/>
            <person name="Chen M."/>
            <person name="Cheung P.C."/>
            <person name="Conrad A.L."/>
            <person name="Dejesa L.C."/>
            <person name="Hao J."/>
            <person name="Honchak B.M."/>
            <person name="Karbach L.E."/>
            <person name="Kurdoglu A."/>
            <person name="Lahiri S."/>
            <person name="Mastrian S.D."/>
            <person name="Miyashita H."/>
            <person name="Page L."/>
            <person name="Ramakrishna P."/>
            <person name="Satoh S."/>
            <person name="Sattley W.M."/>
            <person name="Shimada Y."/>
            <person name="Taylor H.L."/>
            <person name="Tomo T."/>
            <person name="Tsuchiya T."/>
            <person name="Wang Z.T."/>
            <person name="Raymond J."/>
            <person name="Mimuro M."/>
            <person name="Blankenship R.E."/>
            <person name="Touchman J.W."/>
        </authorList>
    </citation>
    <scope>NUCLEOTIDE SEQUENCE [LARGE SCALE GENOMIC DNA]</scope>
    <source>
        <strain evidence="14">MBIC 11017</strain>
    </source>
</reference>
<evidence type="ECO:0000256" key="9">
    <source>
        <dbReference type="ARBA" id="ARBA00023049"/>
    </source>
</evidence>
<dbReference type="InterPro" id="IPR008915">
    <property type="entry name" value="Peptidase_M50"/>
</dbReference>
<dbReference type="OrthoDB" id="9782003at2"/>
<name>B0CAH8_ACAM1</name>
<dbReference type="InterPro" id="IPR004387">
    <property type="entry name" value="Pept_M50_Zn"/>
</dbReference>
<evidence type="ECO:0000256" key="5">
    <source>
        <dbReference type="ARBA" id="ARBA00022692"/>
    </source>
</evidence>
<evidence type="ECO:0000256" key="8">
    <source>
        <dbReference type="ARBA" id="ARBA00022989"/>
    </source>
</evidence>
<keyword evidence="10 11" id="KW-0472">Membrane</keyword>
<gene>
    <name evidence="13" type="ordered locus">AM1_4063</name>
</gene>
<dbReference type="GO" id="GO:0004222">
    <property type="term" value="F:metalloendopeptidase activity"/>
    <property type="evidence" value="ECO:0007669"/>
    <property type="project" value="InterPro"/>
</dbReference>